<proteinExistence type="predicted"/>
<sequence length="66" mass="7818">MSRVVQEFYANITDGFDEPDSITFHKIFVRNHVYDFSPQVISFFLDVPLRPHDEFEKSFDEDMVAT</sequence>
<dbReference type="Proteomes" id="UP000237105">
    <property type="component" value="Unassembled WGS sequence"/>
</dbReference>
<protein>
    <submittedName>
        <fullName evidence="1">Uncharacterized protein</fullName>
    </submittedName>
</protein>
<name>A0A2P5BVM0_PARAD</name>
<evidence type="ECO:0000313" key="2">
    <source>
        <dbReference type="Proteomes" id="UP000237105"/>
    </source>
</evidence>
<dbReference type="OrthoDB" id="1425037at2759"/>
<dbReference type="EMBL" id="JXTB01000214">
    <property type="protein sequence ID" value="PON52838.1"/>
    <property type="molecule type" value="Genomic_DNA"/>
</dbReference>
<feature type="non-terminal residue" evidence="1">
    <location>
        <position position="66"/>
    </location>
</feature>
<evidence type="ECO:0000313" key="1">
    <source>
        <dbReference type="EMBL" id="PON52838.1"/>
    </source>
</evidence>
<dbReference type="AlphaFoldDB" id="A0A2P5BVM0"/>
<comment type="caution">
    <text evidence="1">The sequence shown here is derived from an EMBL/GenBank/DDBJ whole genome shotgun (WGS) entry which is preliminary data.</text>
</comment>
<keyword evidence="2" id="KW-1185">Reference proteome</keyword>
<gene>
    <name evidence="1" type="ORF">PanWU01x14_206800</name>
</gene>
<reference evidence="2" key="1">
    <citation type="submission" date="2016-06" db="EMBL/GenBank/DDBJ databases">
        <title>Parallel loss of symbiosis genes in relatives of nitrogen-fixing non-legume Parasponia.</title>
        <authorList>
            <person name="Van Velzen R."/>
            <person name="Holmer R."/>
            <person name="Bu F."/>
            <person name="Rutten L."/>
            <person name="Van Zeijl A."/>
            <person name="Liu W."/>
            <person name="Santuari L."/>
            <person name="Cao Q."/>
            <person name="Sharma T."/>
            <person name="Shen D."/>
            <person name="Roswanjaya Y."/>
            <person name="Wardhani T."/>
            <person name="Kalhor M.S."/>
            <person name="Jansen J."/>
            <person name="Van den Hoogen J."/>
            <person name="Gungor B."/>
            <person name="Hartog M."/>
            <person name="Hontelez J."/>
            <person name="Verver J."/>
            <person name="Yang W.-C."/>
            <person name="Schijlen E."/>
            <person name="Repin R."/>
            <person name="Schilthuizen M."/>
            <person name="Schranz E."/>
            <person name="Heidstra R."/>
            <person name="Miyata K."/>
            <person name="Fedorova E."/>
            <person name="Kohlen W."/>
            <person name="Bisseling T."/>
            <person name="Smit S."/>
            <person name="Geurts R."/>
        </authorList>
    </citation>
    <scope>NUCLEOTIDE SEQUENCE [LARGE SCALE GENOMIC DNA]</scope>
    <source>
        <strain evidence="2">cv. WU1-14</strain>
    </source>
</reference>
<organism evidence="1 2">
    <name type="scientific">Parasponia andersonii</name>
    <name type="common">Sponia andersonii</name>
    <dbReference type="NCBI Taxonomy" id="3476"/>
    <lineage>
        <taxon>Eukaryota</taxon>
        <taxon>Viridiplantae</taxon>
        <taxon>Streptophyta</taxon>
        <taxon>Embryophyta</taxon>
        <taxon>Tracheophyta</taxon>
        <taxon>Spermatophyta</taxon>
        <taxon>Magnoliopsida</taxon>
        <taxon>eudicotyledons</taxon>
        <taxon>Gunneridae</taxon>
        <taxon>Pentapetalae</taxon>
        <taxon>rosids</taxon>
        <taxon>fabids</taxon>
        <taxon>Rosales</taxon>
        <taxon>Cannabaceae</taxon>
        <taxon>Parasponia</taxon>
    </lineage>
</organism>
<accession>A0A2P5BVM0</accession>